<feature type="transmembrane region" description="Helical" evidence="7">
    <location>
        <begin position="495"/>
        <end position="519"/>
    </location>
</feature>
<feature type="chain" id="PRO_5016944030" evidence="8">
    <location>
        <begin position="29"/>
        <end position="782"/>
    </location>
</feature>
<evidence type="ECO:0000256" key="8">
    <source>
        <dbReference type="SAM" id="SignalP"/>
    </source>
</evidence>
<feature type="transmembrane region" description="Helical" evidence="7">
    <location>
        <begin position="411"/>
        <end position="432"/>
    </location>
</feature>
<keyword evidence="12" id="KW-1185">Reference proteome</keyword>
<dbReference type="Gene3D" id="2.30.30.60">
    <property type="match status" value="1"/>
</dbReference>
<feature type="domain" description="Mechanosensitive ion channel MscS" evidence="9">
    <location>
        <begin position="624"/>
        <end position="690"/>
    </location>
</feature>
<dbReference type="InterPro" id="IPR006685">
    <property type="entry name" value="MscS_channel_2nd"/>
</dbReference>
<dbReference type="SUPFAM" id="SSF50182">
    <property type="entry name" value="Sm-like ribonucleoproteins"/>
    <property type="match status" value="1"/>
</dbReference>
<feature type="transmembrane region" description="Helical" evidence="7">
    <location>
        <begin position="265"/>
        <end position="282"/>
    </location>
</feature>
<dbReference type="InterPro" id="IPR052702">
    <property type="entry name" value="MscS-like_channel"/>
</dbReference>
<feature type="transmembrane region" description="Helical" evidence="7">
    <location>
        <begin position="327"/>
        <end position="344"/>
    </location>
</feature>
<proteinExistence type="inferred from homology"/>
<dbReference type="Gene3D" id="3.30.70.100">
    <property type="match status" value="1"/>
</dbReference>
<dbReference type="InterPro" id="IPR049278">
    <property type="entry name" value="MS_channel_C"/>
</dbReference>
<keyword evidence="5 7" id="KW-1133">Transmembrane helix</keyword>
<evidence type="ECO:0000259" key="9">
    <source>
        <dbReference type="Pfam" id="PF00924"/>
    </source>
</evidence>
<dbReference type="Pfam" id="PF00924">
    <property type="entry name" value="MS_channel_2nd"/>
    <property type="match status" value="1"/>
</dbReference>
<dbReference type="GO" id="GO:0008381">
    <property type="term" value="F:mechanosensitive monoatomic ion channel activity"/>
    <property type="evidence" value="ECO:0007669"/>
    <property type="project" value="UniProtKB-ARBA"/>
</dbReference>
<dbReference type="AlphaFoldDB" id="A0A366LD89"/>
<sequence>MKFTPLKPLIHCILTLFILFAHPRNSLAQNPIGVKNDSVKTIPDTLLFRIQSAQSAITEINAANKKGYDLEVIQRKLSDIRSNIDPLKTAFSVKGDQPESKGLLSYELILKDADSRLKAITEALVKSSNDLQRMAQQVTQLSGDSLLTATGNDAADKALYGQQIKDIKLRLDQVGKATGENLNSVNRLLASTSSLGIEVSNLRAQTAERLEQSGKLALSKQQPYFWDAPIKNQNKGATGNLILTSYIGQQQILKYFISTTWDNRLLAFLISVLFFVWVHHNFSSSKRTVIKRKIGTLKFDYLRPYPILATLIILLNITPVFEPGAPSLYIELIALVLLLLMTIHLRGTLEKKQLRFWFAITLLYTLLILGNAAVDDGLPLRSALMLINIFFIWLGVKMYRKTSFKVFPKKYVHAVFALLVIFNASAVVLNLFGRVDLAKILSVTGVIGLIQLISLSVFTQIMLDAFELQMRISSCNNGFFSRINQSKAKAKLKKALSVVSLLLWIMVLFMNLSLISGIWQWLTSIVSKPRVFGSIHFSFGNILFFTVIIYISNKLQKHVPLLFGEEKITFNESSGQKGSKVALARLVIIIAGVLLAVVASGLPMDKLTVVLGAFGVGIGLGMQNIVNNFVSGIILIFEKPFRIGDYVELADKKGKVRDIGIRSSKLLTPQGSEVIIPNGDLLSGRLVNWTLNNEYIKTELLLKVPADSDLELVNKTIKEIVSSQDAAVRNLDAEILINAIAADSVELKVLCWISNIYVEADFKNKFLRAMLINAPKNGIKML</sequence>
<dbReference type="InterPro" id="IPR011014">
    <property type="entry name" value="MscS_channel_TM-2"/>
</dbReference>
<dbReference type="GO" id="GO:0005886">
    <property type="term" value="C:plasma membrane"/>
    <property type="evidence" value="ECO:0007669"/>
    <property type="project" value="UniProtKB-SubCell"/>
</dbReference>
<name>A0A366LD89_9SPHI</name>
<dbReference type="Proteomes" id="UP000252081">
    <property type="component" value="Unassembled WGS sequence"/>
</dbReference>
<evidence type="ECO:0000256" key="1">
    <source>
        <dbReference type="ARBA" id="ARBA00004651"/>
    </source>
</evidence>
<dbReference type="PANTHER" id="PTHR30347">
    <property type="entry name" value="POTASSIUM CHANNEL RELATED"/>
    <property type="match status" value="1"/>
</dbReference>
<feature type="transmembrane region" description="Helical" evidence="7">
    <location>
        <begin position="438"/>
        <end position="463"/>
    </location>
</feature>
<evidence type="ECO:0000256" key="5">
    <source>
        <dbReference type="ARBA" id="ARBA00022989"/>
    </source>
</evidence>
<comment type="caution">
    <text evidence="11">The sequence shown here is derived from an EMBL/GenBank/DDBJ whole genome shotgun (WGS) entry which is preliminary data.</text>
</comment>
<dbReference type="OrthoDB" id="9809206at2"/>
<organism evidence="11 12">
    <name type="scientific">Pedobacter miscanthi</name>
    <dbReference type="NCBI Taxonomy" id="2259170"/>
    <lineage>
        <taxon>Bacteria</taxon>
        <taxon>Pseudomonadati</taxon>
        <taxon>Bacteroidota</taxon>
        <taxon>Sphingobacteriia</taxon>
        <taxon>Sphingobacteriales</taxon>
        <taxon>Sphingobacteriaceae</taxon>
        <taxon>Pedobacter</taxon>
    </lineage>
</organism>
<evidence type="ECO:0000256" key="2">
    <source>
        <dbReference type="ARBA" id="ARBA00008017"/>
    </source>
</evidence>
<reference evidence="11 12" key="1">
    <citation type="submission" date="2018-07" db="EMBL/GenBank/DDBJ databases">
        <title>A draft genome of a endophytic bacteria, a new species of Pedobacter.</title>
        <authorList>
            <person name="Zhang Z.D."/>
            <person name="Chen Z.J."/>
        </authorList>
    </citation>
    <scope>NUCLEOTIDE SEQUENCE [LARGE SCALE GENOMIC DNA]</scope>
    <source>
        <strain evidence="11 12">RS10</strain>
    </source>
</reference>
<accession>A0A366LD89</accession>
<evidence type="ECO:0000256" key="7">
    <source>
        <dbReference type="SAM" id="Phobius"/>
    </source>
</evidence>
<feature type="transmembrane region" description="Helical" evidence="7">
    <location>
        <begin position="302"/>
        <end position="321"/>
    </location>
</feature>
<feature type="transmembrane region" description="Helical" evidence="7">
    <location>
        <begin position="582"/>
        <end position="603"/>
    </location>
</feature>
<feature type="transmembrane region" description="Helical" evidence="7">
    <location>
        <begin position="531"/>
        <end position="551"/>
    </location>
</feature>
<evidence type="ECO:0000256" key="6">
    <source>
        <dbReference type="ARBA" id="ARBA00023136"/>
    </source>
</evidence>
<protein>
    <submittedName>
        <fullName evidence="11">Mechanosensitive ion channel protein</fullName>
    </submittedName>
</protein>
<feature type="transmembrane region" description="Helical" evidence="7">
    <location>
        <begin position="380"/>
        <end position="399"/>
    </location>
</feature>
<feature type="domain" description="Mechanosensitive ion channel MscS C-terminal" evidence="10">
    <location>
        <begin position="703"/>
        <end position="781"/>
    </location>
</feature>
<dbReference type="EMBL" id="QNQU01000001">
    <property type="protein sequence ID" value="RBQ11730.1"/>
    <property type="molecule type" value="Genomic_DNA"/>
</dbReference>
<dbReference type="PANTHER" id="PTHR30347:SF1">
    <property type="entry name" value="MECHANOSENSITIVE CHANNEL MSCK"/>
    <property type="match status" value="1"/>
</dbReference>
<evidence type="ECO:0000256" key="3">
    <source>
        <dbReference type="ARBA" id="ARBA00022475"/>
    </source>
</evidence>
<comment type="subcellular location">
    <subcellularLocation>
        <location evidence="1">Cell membrane</location>
        <topology evidence="1">Multi-pass membrane protein</topology>
    </subcellularLocation>
</comment>
<dbReference type="Gene3D" id="1.10.287.1260">
    <property type="match status" value="1"/>
</dbReference>
<dbReference type="InterPro" id="IPR023408">
    <property type="entry name" value="MscS_beta-dom_sf"/>
</dbReference>
<feature type="signal peptide" evidence="8">
    <location>
        <begin position="1"/>
        <end position="28"/>
    </location>
</feature>
<feature type="transmembrane region" description="Helical" evidence="7">
    <location>
        <begin position="356"/>
        <end position="374"/>
    </location>
</feature>
<evidence type="ECO:0000259" key="10">
    <source>
        <dbReference type="Pfam" id="PF21082"/>
    </source>
</evidence>
<keyword evidence="6 7" id="KW-0472">Membrane</keyword>
<feature type="transmembrane region" description="Helical" evidence="7">
    <location>
        <begin position="609"/>
        <end position="637"/>
    </location>
</feature>
<evidence type="ECO:0000256" key="4">
    <source>
        <dbReference type="ARBA" id="ARBA00022692"/>
    </source>
</evidence>
<keyword evidence="8" id="KW-0732">Signal</keyword>
<dbReference type="Pfam" id="PF21082">
    <property type="entry name" value="MS_channel_3rd"/>
    <property type="match status" value="1"/>
</dbReference>
<dbReference type="SUPFAM" id="SSF82861">
    <property type="entry name" value="Mechanosensitive channel protein MscS (YggB), transmembrane region"/>
    <property type="match status" value="1"/>
</dbReference>
<comment type="similarity">
    <text evidence="2">Belongs to the MscS (TC 1.A.23) family.</text>
</comment>
<gene>
    <name evidence="11" type="ORF">DRW42_00160</name>
</gene>
<evidence type="ECO:0000313" key="11">
    <source>
        <dbReference type="EMBL" id="RBQ11730.1"/>
    </source>
</evidence>
<keyword evidence="3" id="KW-1003">Cell membrane</keyword>
<dbReference type="SUPFAM" id="SSF82689">
    <property type="entry name" value="Mechanosensitive channel protein MscS (YggB), C-terminal domain"/>
    <property type="match status" value="1"/>
</dbReference>
<evidence type="ECO:0000313" key="12">
    <source>
        <dbReference type="Proteomes" id="UP000252081"/>
    </source>
</evidence>
<dbReference type="InterPro" id="IPR010920">
    <property type="entry name" value="LSM_dom_sf"/>
</dbReference>
<dbReference type="InterPro" id="IPR011066">
    <property type="entry name" value="MscS_channel_C_sf"/>
</dbReference>
<keyword evidence="4 7" id="KW-0812">Transmembrane</keyword>